<proteinExistence type="predicted"/>
<dbReference type="PRINTS" id="PR00081">
    <property type="entry name" value="GDHRDH"/>
</dbReference>
<dbReference type="OrthoDB" id="9790785at2"/>
<sequence>MIDPRNYQPRADVLHDRVVLITGASGGIGKAVALAAARHGARIILHGRNIRKLEAVYDDIVGGGAPRPSILPMDFEKAGPDDYDRMVAALEQEFGRLDALLHNAGMLGERAPIEHADVAKWMRTMHVNVNAPFILTRCCLPLLKQAKDPSIIFTSSGVVPRPRAFWGAYLPSKWASDGLMRMLAQELEAHPAVRVNSLNPGKVRTNMRLQAYPAEDRATLPEADTIVAPYLFLLGPDSRGITGETFECQ</sequence>
<dbReference type="RefSeq" id="WP_066919877.1">
    <property type="nucleotide sequence ID" value="NZ_CP011971.1"/>
</dbReference>
<dbReference type="STRING" id="465721.ACG33_07060"/>
<dbReference type="KEGG" id="sdf:ACG33_07060"/>
<dbReference type="InterPro" id="IPR036291">
    <property type="entry name" value="NAD(P)-bd_dom_sf"/>
</dbReference>
<dbReference type="Pfam" id="PF00106">
    <property type="entry name" value="adh_short"/>
    <property type="match status" value="1"/>
</dbReference>
<accession>A0A127FBD3</accession>
<dbReference type="NCBIfam" id="NF006509">
    <property type="entry name" value="PRK08945.1"/>
    <property type="match status" value="1"/>
</dbReference>
<dbReference type="EMBL" id="CP011971">
    <property type="protein sequence ID" value="AMN46859.1"/>
    <property type="molecule type" value="Genomic_DNA"/>
</dbReference>
<keyword evidence="2" id="KW-1185">Reference proteome</keyword>
<organism evidence="1 2">
    <name type="scientific">Steroidobacter denitrificans</name>
    <dbReference type="NCBI Taxonomy" id="465721"/>
    <lineage>
        <taxon>Bacteria</taxon>
        <taxon>Pseudomonadati</taxon>
        <taxon>Pseudomonadota</taxon>
        <taxon>Gammaproteobacteria</taxon>
        <taxon>Steroidobacterales</taxon>
        <taxon>Steroidobacteraceae</taxon>
        <taxon>Steroidobacter</taxon>
    </lineage>
</organism>
<evidence type="ECO:0000313" key="2">
    <source>
        <dbReference type="Proteomes" id="UP000070250"/>
    </source>
</evidence>
<dbReference type="SUPFAM" id="SSF51735">
    <property type="entry name" value="NAD(P)-binding Rossmann-fold domains"/>
    <property type="match status" value="1"/>
</dbReference>
<evidence type="ECO:0000313" key="1">
    <source>
        <dbReference type="EMBL" id="AMN46859.1"/>
    </source>
</evidence>
<gene>
    <name evidence="1" type="ORF">ACG33_07060</name>
</gene>
<dbReference type="PANTHER" id="PTHR43975">
    <property type="entry name" value="ZGC:101858"/>
    <property type="match status" value="1"/>
</dbReference>
<dbReference type="Proteomes" id="UP000070250">
    <property type="component" value="Chromosome"/>
</dbReference>
<dbReference type="PANTHER" id="PTHR43975:SF2">
    <property type="entry name" value="EG:BACR7A4.14 PROTEIN-RELATED"/>
    <property type="match status" value="1"/>
</dbReference>
<protein>
    <submittedName>
        <fullName evidence="1">3-oxoacyl-ACP reductase</fullName>
    </submittedName>
</protein>
<dbReference type="AlphaFoldDB" id="A0A127FBD3"/>
<dbReference type="Gene3D" id="3.40.50.720">
    <property type="entry name" value="NAD(P)-binding Rossmann-like Domain"/>
    <property type="match status" value="1"/>
</dbReference>
<reference evidence="1 2" key="1">
    <citation type="submission" date="2015-06" db="EMBL/GenBank/DDBJ databases">
        <title>A Comprehensive Approach to Explore the Metabolic and Phylogenetic Diversity of Bacterial Steroid Degradation in the Environment: Testosterone as an Example.</title>
        <authorList>
            <person name="Yang F.-C."/>
            <person name="Chen Y.-L."/>
            <person name="Yu C.-P."/>
            <person name="Tang S.-L."/>
            <person name="Wang P.-H."/>
            <person name="Ismail W."/>
            <person name="Wang C.-H."/>
            <person name="Yang C.-Y."/>
            <person name="Chiang Y.-R."/>
        </authorList>
    </citation>
    <scope>NUCLEOTIDE SEQUENCE [LARGE SCALE GENOMIC DNA]</scope>
    <source>
        <strain evidence="1 2">DSM 18526</strain>
    </source>
</reference>
<name>A0A127FBD3_STEDE</name>
<dbReference type="InterPro" id="IPR002347">
    <property type="entry name" value="SDR_fam"/>
</dbReference>